<dbReference type="InterPro" id="IPR029063">
    <property type="entry name" value="SAM-dependent_MTases_sf"/>
</dbReference>
<evidence type="ECO:0000256" key="6">
    <source>
        <dbReference type="SAM" id="MobiDB-lite"/>
    </source>
</evidence>
<sequence length="555" mass="62032">MTDAVALTRQQRVPDILDVIAALSSDAVPTPPLLARALLDVLPVEVWSNPDYKWLDPATKSGSILREAARRLMDGLAGWEPDPVKRADHILRNMLYGCAITQVHGEMTRRSVYVSRDATSPMSLVKFATPAGNLPFTAAEHDYALSKDGQASGPCRVCGAPVRLERGDSRENYAYAFIHGAYPTEEMKDMQFDVIVGNPPYQTGDKKNEDDRSSPIYQHFIEHAIALNPKYLAMIVPSRWFTGGFGLDKFRERMISDRHFRSIVDNPKVFDCFPGVEIMGGVNYFLWDRDHDGDCEFSTRINGSIFSTTVRDLRDGDGIVLRDNRASTIVEKIKVRHAGIWCDTVCGPQMAFGSMRTNFSGDHPVYAPGDIALVFSNRVGYVAPEAIEKNRPWVEKWKVLLPKAYNGGQQVDAAGVVCVTVIGEPIALAPGSACTQTYLVAGLFDTAEETENYAHYLATKFARFLVLQRKTTQDIYSDRFKFVPYLDMKRRWSDRDLYVHFRLTKDEVAYIEAGIRPRSVNLSLDSPVPSSHLPGGAKYRAPGTSEELDLDEDDE</sequence>
<dbReference type="GO" id="GO:0003676">
    <property type="term" value="F:nucleic acid binding"/>
    <property type="evidence" value="ECO:0007669"/>
    <property type="project" value="InterPro"/>
</dbReference>
<evidence type="ECO:0000313" key="8">
    <source>
        <dbReference type="EMBL" id="CAB4968363.1"/>
    </source>
</evidence>
<dbReference type="EMBL" id="CAFBNE010000155">
    <property type="protein sequence ID" value="CAB4968363.1"/>
    <property type="molecule type" value="Genomic_DNA"/>
</dbReference>
<dbReference type="Pfam" id="PF07669">
    <property type="entry name" value="Eco57I"/>
    <property type="match status" value="1"/>
</dbReference>
<keyword evidence="3" id="KW-0808">Transferase</keyword>
<dbReference type="InterPro" id="IPR011639">
    <property type="entry name" value="MethylTrfase_TaqI-like_dom"/>
</dbReference>
<protein>
    <recommendedName>
        <fullName evidence="1">site-specific DNA-methyltransferase (adenine-specific)</fullName>
        <ecNumber evidence="1">2.1.1.72</ecNumber>
    </recommendedName>
</protein>
<dbReference type="PANTHER" id="PTHR33841">
    <property type="entry name" value="DNA METHYLTRANSFERASE YEEA-RELATED"/>
    <property type="match status" value="1"/>
</dbReference>
<accession>A0A6J7LNZ0</accession>
<feature type="compositionally biased region" description="Acidic residues" evidence="6">
    <location>
        <begin position="546"/>
        <end position="555"/>
    </location>
</feature>
<keyword evidence="4" id="KW-0949">S-adenosyl-L-methionine</keyword>
<dbReference type="GO" id="GO:0009007">
    <property type="term" value="F:site-specific DNA-methyltransferase (adenine-specific) activity"/>
    <property type="evidence" value="ECO:0007669"/>
    <property type="project" value="UniProtKB-EC"/>
</dbReference>
<dbReference type="InterPro" id="IPR002052">
    <property type="entry name" value="DNA_methylase_N6_adenine_CS"/>
</dbReference>
<keyword evidence="2" id="KW-0489">Methyltransferase</keyword>
<dbReference type="GO" id="GO:0006304">
    <property type="term" value="P:DNA modification"/>
    <property type="evidence" value="ECO:0007669"/>
    <property type="project" value="InterPro"/>
</dbReference>
<dbReference type="PROSITE" id="PS00092">
    <property type="entry name" value="N6_MTASE"/>
    <property type="match status" value="1"/>
</dbReference>
<evidence type="ECO:0000256" key="3">
    <source>
        <dbReference type="ARBA" id="ARBA00022679"/>
    </source>
</evidence>
<evidence type="ECO:0000256" key="2">
    <source>
        <dbReference type="ARBA" id="ARBA00022603"/>
    </source>
</evidence>
<dbReference type="SUPFAM" id="SSF53335">
    <property type="entry name" value="S-adenosyl-L-methionine-dependent methyltransferases"/>
    <property type="match status" value="1"/>
</dbReference>
<dbReference type="EC" id="2.1.1.72" evidence="1"/>
<proteinExistence type="predicted"/>
<dbReference type="PANTHER" id="PTHR33841:SF1">
    <property type="entry name" value="DNA METHYLTRANSFERASE A"/>
    <property type="match status" value="1"/>
</dbReference>
<name>A0A6J7LNZ0_9ZZZZ</name>
<evidence type="ECO:0000256" key="4">
    <source>
        <dbReference type="ARBA" id="ARBA00022691"/>
    </source>
</evidence>
<feature type="domain" description="Type II methyltransferase M.TaqI-like" evidence="7">
    <location>
        <begin position="93"/>
        <end position="273"/>
    </location>
</feature>
<feature type="region of interest" description="Disordered" evidence="6">
    <location>
        <begin position="526"/>
        <end position="555"/>
    </location>
</feature>
<dbReference type="AlphaFoldDB" id="A0A6J7LNZ0"/>
<comment type="catalytic activity">
    <reaction evidence="5">
        <text>a 2'-deoxyadenosine in DNA + S-adenosyl-L-methionine = an N(6)-methyl-2'-deoxyadenosine in DNA + S-adenosyl-L-homocysteine + H(+)</text>
        <dbReference type="Rhea" id="RHEA:15197"/>
        <dbReference type="Rhea" id="RHEA-COMP:12418"/>
        <dbReference type="Rhea" id="RHEA-COMP:12419"/>
        <dbReference type="ChEBI" id="CHEBI:15378"/>
        <dbReference type="ChEBI" id="CHEBI:57856"/>
        <dbReference type="ChEBI" id="CHEBI:59789"/>
        <dbReference type="ChEBI" id="CHEBI:90615"/>
        <dbReference type="ChEBI" id="CHEBI:90616"/>
        <dbReference type="EC" id="2.1.1.72"/>
    </reaction>
</comment>
<evidence type="ECO:0000259" key="7">
    <source>
        <dbReference type="Pfam" id="PF07669"/>
    </source>
</evidence>
<organism evidence="8">
    <name type="scientific">freshwater metagenome</name>
    <dbReference type="NCBI Taxonomy" id="449393"/>
    <lineage>
        <taxon>unclassified sequences</taxon>
        <taxon>metagenomes</taxon>
        <taxon>ecological metagenomes</taxon>
    </lineage>
</organism>
<reference evidence="8" key="1">
    <citation type="submission" date="2020-05" db="EMBL/GenBank/DDBJ databases">
        <authorList>
            <person name="Chiriac C."/>
            <person name="Salcher M."/>
            <person name="Ghai R."/>
            <person name="Kavagutti S V."/>
        </authorList>
    </citation>
    <scope>NUCLEOTIDE SEQUENCE</scope>
</reference>
<evidence type="ECO:0000256" key="5">
    <source>
        <dbReference type="ARBA" id="ARBA00047942"/>
    </source>
</evidence>
<dbReference type="GO" id="GO:0032259">
    <property type="term" value="P:methylation"/>
    <property type="evidence" value="ECO:0007669"/>
    <property type="project" value="UniProtKB-KW"/>
</dbReference>
<evidence type="ECO:0000256" key="1">
    <source>
        <dbReference type="ARBA" id="ARBA00011900"/>
    </source>
</evidence>
<dbReference type="Gene3D" id="3.40.50.150">
    <property type="entry name" value="Vaccinia Virus protein VP39"/>
    <property type="match status" value="1"/>
</dbReference>
<dbReference type="InterPro" id="IPR050953">
    <property type="entry name" value="N4_N6_ade-DNA_methylase"/>
</dbReference>
<gene>
    <name evidence="8" type="ORF">UFOPK3772_03093</name>
</gene>